<organism evidence="5 6">
    <name type="scientific">Rarispira pelagica</name>
    <dbReference type="NCBI Taxonomy" id="3141764"/>
    <lineage>
        <taxon>Bacteria</taxon>
        <taxon>Pseudomonadati</taxon>
        <taxon>Spirochaetota</taxon>
        <taxon>Spirochaetia</taxon>
        <taxon>Winmispirales</taxon>
        <taxon>Winmispiraceae</taxon>
        <taxon>Rarispira</taxon>
    </lineage>
</organism>
<keyword evidence="3" id="KW-0472">Membrane</keyword>
<protein>
    <submittedName>
        <fullName evidence="5">Tetratricopeptide repeat protein</fullName>
    </submittedName>
</protein>
<dbReference type="RefSeq" id="WP_420069182.1">
    <property type="nucleotide sequence ID" value="NZ_JBCHKQ010000002.1"/>
</dbReference>
<keyword evidence="3" id="KW-1133">Transmembrane helix</keyword>
<feature type="domain" description="Ancillary SecYEG translocon subunit/Cell division coordinator CpoB TPR" evidence="4">
    <location>
        <begin position="20"/>
        <end position="198"/>
    </location>
</feature>
<comment type="caution">
    <text evidence="5">The sequence shown here is derived from an EMBL/GenBank/DDBJ whole genome shotgun (WGS) entry which is preliminary data.</text>
</comment>
<feature type="repeat" description="TPR" evidence="1">
    <location>
        <begin position="101"/>
        <end position="134"/>
    </location>
</feature>
<dbReference type="InterPro" id="IPR018704">
    <property type="entry name" value="SecYEG/CpoB_TPR"/>
</dbReference>
<evidence type="ECO:0000259" key="4">
    <source>
        <dbReference type="Pfam" id="PF09976"/>
    </source>
</evidence>
<dbReference type="Gene3D" id="1.25.40.10">
    <property type="entry name" value="Tetratricopeptide repeat domain"/>
    <property type="match status" value="1"/>
</dbReference>
<accession>A0ABU9UC36</accession>
<evidence type="ECO:0000256" key="3">
    <source>
        <dbReference type="SAM" id="Phobius"/>
    </source>
</evidence>
<dbReference type="Proteomes" id="UP001466331">
    <property type="component" value="Unassembled WGS sequence"/>
</dbReference>
<keyword evidence="1" id="KW-0802">TPR repeat</keyword>
<sequence length="223" mass="25344">MQPQEKTPAANGKIISFILKNRWIITAVAVAVIVVFTGVMGYLSVIDTKNKKAAIELENLTEKLGEWISETDQTKKEAIEKILTERLQKIALDYKNTFASQRAYYILGELFYQKENWEKAAEYYKKVASANKNYLSFVSLSNLAVCMENNGKLEDAIKTYKDIIASGLKPLIPRAKFNLARLLETTGKKEDAIKEYSSLSEDYPNSMWTNIAKQRLLLLEISN</sequence>
<dbReference type="PROSITE" id="PS50005">
    <property type="entry name" value="TPR"/>
    <property type="match status" value="1"/>
</dbReference>
<dbReference type="InterPro" id="IPR019734">
    <property type="entry name" value="TPR_rpt"/>
</dbReference>
<feature type="coiled-coil region" evidence="2">
    <location>
        <begin position="50"/>
        <end position="77"/>
    </location>
</feature>
<name>A0ABU9UC36_9SPIR</name>
<reference evidence="5 6" key="1">
    <citation type="submission" date="2024-03" db="EMBL/GenBank/DDBJ databases">
        <title>Ignisphaera cupida sp. nov., a hyperthermophilic hydrolytic archaeon from a hot spring of Kamchatka, and proposal of Ignisphaeraceae fam. nov.</title>
        <authorList>
            <person name="Podosokorskaya O.A."/>
            <person name="Elcheninov A.G."/>
            <person name="Maltseva A.I."/>
            <person name="Zayulina K.S."/>
            <person name="Novikov A."/>
            <person name="Merkel A.Y."/>
        </authorList>
    </citation>
    <scope>NUCLEOTIDE SEQUENCE [LARGE SCALE GENOMIC DNA]</scope>
    <source>
        <strain evidence="5 6">38H-sp</strain>
    </source>
</reference>
<gene>
    <name evidence="5" type="ORF">WKV44_04155</name>
</gene>
<evidence type="ECO:0000256" key="2">
    <source>
        <dbReference type="SAM" id="Coils"/>
    </source>
</evidence>
<evidence type="ECO:0000313" key="5">
    <source>
        <dbReference type="EMBL" id="MEM5947732.1"/>
    </source>
</evidence>
<dbReference type="SMART" id="SM00028">
    <property type="entry name" value="TPR"/>
    <property type="match status" value="3"/>
</dbReference>
<keyword evidence="2" id="KW-0175">Coiled coil</keyword>
<evidence type="ECO:0000313" key="6">
    <source>
        <dbReference type="Proteomes" id="UP001466331"/>
    </source>
</evidence>
<proteinExistence type="predicted"/>
<dbReference type="SUPFAM" id="SSF48452">
    <property type="entry name" value="TPR-like"/>
    <property type="match status" value="1"/>
</dbReference>
<evidence type="ECO:0000256" key="1">
    <source>
        <dbReference type="PROSITE-ProRule" id="PRU00339"/>
    </source>
</evidence>
<dbReference type="InterPro" id="IPR011990">
    <property type="entry name" value="TPR-like_helical_dom_sf"/>
</dbReference>
<feature type="transmembrane region" description="Helical" evidence="3">
    <location>
        <begin position="23"/>
        <end position="43"/>
    </location>
</feature>
<keyword evidence="3" id="KW-0812">Transmembrane</keyword>
<dbReference type="Pfam" id="PF09976">
    <property type="entry name" value="TPR_21"/>
    <property type="match status" value="1"/>
</dbReference>
<dbReference type="EMBL" id="JBCHKQ010000002">
    <property type="protein sequence ID" value="MEM5947732.1"/>
    <property type="molecule type" value="Genomic_DNA"/>
</dbReference>
<keyword evidence="6" id="KW-1185">Reference proteome</keyword>